<dbReference type="Proteomes" id="UP001204772">
    <property type="component" value="Unassembled WGS sequence"/>
</dbReference>
<protein>
    <submittedName>
        <fullName evidence="2">CsgG/HfaB family protein</fullName>
    </submittedName>
</protein>
<proteinExistence type="predicted"/>
<gene>
    <name evidence="2" type="ORF">NCI00_27595</name>
</gene>
<dbReference type="Pfam" id="PF03783">
    <property type="entry name" value="CsgG"/>
    <property type="match status" value="1"/>
</dbReference>
<organism evidence="2 3">
    <name type="scientific">Runella salmonicolor</name>
    <dbReference type="NCBI Taxonomy" id="2950278"/>
    <lineage>
        <taxon>Bacteria</taxon>
        <taxon>Pseudomonadati</taxon>
        <taxon>Bacteroidota</taxon>
        <taxon>Cytophagia</taxon>
        <taxon>Cytophagales</taxon>
        <taxon>Spirosomataceae</taxon>
        <taxon>Runella</taxon>
    </lineage>
</organism>
<feature type="chain" id="PRO_5045759496" evidence="1">
    <location>
        <begin position="23"/>
        <end position="283"/>
    </location>
</feature>
<evidence type="ECO:0000256" key="1">
    <source>
        <dbReference type="SAM" id="SignalP"/>
    </source>
</evidence>
<evidence type="ECO:0000313" key="3">
    <source>
        <dbReference type="Proteomes" id="UP001204772"/>
    </source>
</evidence>
<dbReference type="InterPro" id="IPR005534">
    <property type="entry name" value="Curli_assmbl/transp-comp_CsgG"/>
</dbReference>
<dbReference type="Gene3D" id="3.40.50.10610">
    <property type="entry name" value="ABC-type transport auxiliary lipoprotein component"/>
    <property type="match status" value="1"/>
</dbReference>
<keyword evidence="1" id="KW-0732">Signal</keyword>
<dbReference type="EMBL" id="JAMZEL010000020">
    <property type="protein sequence ID" value="MCP1386236.1"/>
    <property type="molecule type" value="Genomic_DNA"/>
</dbReference>
<reference evidence="2 3" key="1">
    <citation type="submission" date="2022-06" db="EMBL/GenBank/DDBJ databases">
        <title>Runella sp. S5 genome sequencing.</title>
        <authorList>
            <person name="Park S."/>
        </authorList>
    </citation>
    <scope>NUCLEOTIDE SEQUENCE [LARGE SCALE GENOMIC DNA]</scope>
    <source>
        <strain evidence="2 3">S5</strain>
    </source>
</reference>
<feature type="signal peptide" evidence="1">
    <location>
        <begin position="1"/>
        <end position="22"/>
    </location>
</feature>
<keyword evidence="3" id="KW-1185">Reference proteome</keyword>
<accession>A0ABT1FWT5</accession>
<dbReference type="RefSeq" id="WP_253532954.1">
    <property type="nucleotide sequence ID" value="NZ_JAMZEL010000020.1"/>
</dbReference>
<sequence length="283" mass="31239">MNKSILFFCLVGSLLYASKTHAQYEAQIKGITQELSKKIGETGKKRLAVADFTDADGAVTKLGQFISEEFNTSLPEVGQGFEVIDRSRINILIRENKISTTGLTDPTNALKLGKLAGIEALVYGTITPFGESVRVNIKILDLQRGVILRSVAGNITRTADINRLLSETVNNVISTLNDDNTTSDAKLPKPQKDCQFKPSCVLCVTNKSKNAIEVQPQLSNQLYGYAGEKLYVHPNNFKCWSEMGFSVSGDHDTVRVDVYIQGSHVKSLKEIIEPCKVYNLVYE</sequence>
<comment type="caution">
    <text evidence="2">The sequence shown here is derived from an EMBL/GenBank/DDBJ whole genome shotgun (WGS) entry which is preliminary data.</text>
</comment>
<name>A0ABT1FWT5_9BACT</name>
<evidence type="ECO:0000313" key="2">
    <source>
        <dbReference type="EMBL" id="MCP1386236.1"/>
    </source>
</evidence>